<evidence type="ECO:0000256" key="14">
    <source>
        <dbReference type="ARBA" id="ARBA00023136"/>
    </source>
</evidence>
<dbReference type="CDD" id="cd00082">
    <property type="entry name" value="HisKA"/>
    <property type="match status" value="1"/>
</dbReference>
<dbReference type="SMART" id="SM00388">
    <property type="entry name" value="HisKA"/>
    <property type="match status" value="1"/>
</dbReference>
<reference evidence="17 18" key="1">
    <citation type="submission" date="2012-03" db="EMBL/GenBank/DDBJ databases">
        <title>The Genome Sequence of Bartonella tamiae Th239.</title>
        <authorList>
            <consortium name="The Broad Institute Genome Sequencing Platform"/>
            <consortium name="The Broad Institute Genome Sequencing Center for Infectious Disease"/>
            <person name="Feldgarden M."/>
            <person name="Kirby J."/>
            <person name="Kosoy M."/>
            <person name="Birtles R."/>
            <person name="Probert W.S."/>
            <person name="Chiaraviglio L."/>
            <person name="Young S.K."/>
            <person name="Zeng Q."/>
            <person name="Gargeya S."/>
            <person name="Fitzgerald M."/>
            <person name="Haas B."/>
            <person name="Abouelleil A."/>
            <person name="Alvarado L."/>
            <person name="Arachchi H.M."/>
            <person name="Berlin A."/>
            <person name="Chapman S.B."/>
            <person name="Gearin G."/>
            <person name="Goldberg J."/>
            <person name="Griggs A."/>
            <person name="Gujja S."/>
            <person name="Hansen M."/>
            <person name="Heiman D."/>
            <person name="Howarth C."/>
            <person name="Larimer J."/>
            <person name="Lui A."/>
            <person name="MacDonald P.J.P."/>
            <person name="McCowen C."/>
            <person name="Montmayeur A."/>
            <person name="Murphy C."/>
            <person name="Neiman D."/>
            <person name="Pearson M."/>
            <person name="Priest M."/>
            <person name="Roberts A."/>
            <person name="Saif S."/>
            <person name="Shea T."/>
            <person name="Sisk P."/>
            <person name="Stolte C."/>
            <person name="Sykes S."/>
            <person name="Wortman J."/>
            <person name="Nusbaum C."/>
            <person name="Birren B."/>
        </authorList>
    </citation>
    <scope>NUCLEOTIDE SEQUENCE [LARGE SCALE GENOMIC DNA]</scope>
    <source>
        <strain evidence="17 18">Th239</strain>
    </source>
</reference>
<keyword evidence="10 17" id="KW-0418">Kinase</keyword>
<keyword evidence="8 15" id="KW-0812">Transmembrane</keyword>
<keyword evidence="14 15" id="KW-0472">Membrane</keyword>
<dbReference type="InterPro" id="IPR036097">
    <property type="entry name" value="HisK_dim/P_sf"/>
</dbReference>
<evidence type="ECO:0000256" key="8">
    <source>
        <dbReference type="ARBA" id="ARBA00022692"/>
    </source>
</evidence>
<dbReference type="FunFam" id="3.30.565.10:FF:000006">
    <property type="entry name" value="Sensor histidine kinase WalK"/>
    <property type="match status" value="1"/>
</dbReference>
<evidence type="ECO:0000256" key="4">
    <source>
        <dbReference type="ARBA" id="ARBA00022448"/>
    </source>
</evidence>
<dbReference type="GO" id="GO:0004721">
    <property type="term" value="F:phosphoprotein phosphatase activity"/>
    <property type="evidence" value="ECO:0007669"/>
    <property type="project" value="TreeGrafter"/>
</dbReference>
<dbReference type="RefSeq" id="WP_008038050.1">
    <property type="nucleotide sequence ID" value="NZ_JH725147.1"/>
</dbReference>
<evidence type="ECO:0000256" key="1">
    <source>
        <dbReference type="ARBA" id="ARBA00000085"/>
    </source>
</evidence>
<accession>J0QYE7</accession>
<dbReference type="Proteomes" id="UP000008952">
    <property type="component" value="Unassembled WGS sequence"/>
</dbReference>
<feature type="domain" description="Histidine kinase" evidence="16">
    <location>
        <begin position="184"/>
        <end position="402"/>
    </location>
</feature>
<dbReference type="SUPFAM" id="SSF47384">
    <property type="entry name" value="Homodimeric domain of signal transducing histidine kinase"/>
    <property type="match status" value="1"/>
</dbReference>
<dbReference type="OrthoDB" id="9813151at2"/>
<keyword evidence="7" id="KW-0808">Transferase</keyword>
<keyword evidence="13" id="KW-0902">Two-component regulatory system</keyword>
<evidence type="ECO:0000313" key="18">
    <source>
        <dbReference type="Proteomes" id="UP000008952"/>
    </source>
</evidence>
<comment type="caution">
    <text evidence="17">The sequence shown here is derived from an EMBL/GenBank/DDBJ whole genome shotgun (WGS) entry which is preliminary data.</text>
</comment>
<dbReference type="GO" id="GO:0000155">
    <property type="term" value="F:phosphorelay sensor kinase activity"/>
    <property type="evidence" value="ECO:0007669"/>
    <property type="project" value="InterPro"/>
</dbReference>
<evidence type="ECO:0000256" key="10">
    <source>
        <dbReference type="ARBA" id="ARBA00022777"/>
    </source>
</evidence>
<evidence type="ECO:0000256" key="5">
    <source>
        <dbReference type="ARBA" id="ARBA00022475"/>
    </source>
</evidence>
<keyword evidence="4" id="KW-0813">Transport</keyword>
<dbReference type="FunFam" id="1.10.287.130:FF:000008">
    <property type="entry name" value="Two-component sensor histidine kinase"/>
    <property type="match status" value="1"/>
</dbReference>
<dbReference type="PATRIC" id="fig|1094558.3.peg.517"/>
<feature type="transmembrane region" description="Helical" evidence="15">
    <location>
        <begin position="9"/>
        <end position="42"/>
    </location>
</feature>
<evidence type="ECO:0000256" key="12">
    <source>
        <dbReference type="ARBA" id="ARBA00022989"/>
    </source>
</evidence>
<dbReference type="InterPro" id="IPR004358">
    <property type="entry name" value="Sig_transdc_His_kin-like_C"/>
</dbReference>
<dbReference type="EMBL" id="AIMB01000003">
    <property type="protein sequence ID" value="EJF91136.1"/>
    <property type="molecule type" value="Genomic_DNA"/>
</dbReference>
<dbReference type="Pfam" id="PF00512">
    <property type="entry name" value="HisKA"/>
    <property type="match status" value="1"/>
</dbReference>
<dbReference type="InterPro" id="IPR003661">
    <property type="entry name" value="HisK_dim/P_dom"/>
</dbReference>
<dbReference type="Gene3D" id="3.30.565.10">
    <property type="entry name" value="Histidine kinase-like ATPase, C-terminal domain"/>
    <property type="match status" value="1"/>
</dbReference>
<comment type="catalytic activity">
    <reaction evidence="1">
        <text>ATP + protein L-histidine = ADP + protein N-phospho-L-histidine.</text>
        <dbReference type="EC" id="2.7.13.3"/>
    </reaction>
</comment>
<keyword evidence="9" id="KW-0547">Nucleotide-binding</keyword>
<evidence type="ECO:0000256" key="6">
    <source>
        <dbReference type="ARBA" id="ARBA00022553"/>
    </source>
</evidence>
<evidence type="ECO:0000256" key="2">
    <source>
        <dbReference type="ARBA" id="ARBA00004236"/>
    </source>
</evidence>
<keyword evidence="11" id="KW-0067">ATP-binding</keyword>
<evidence type="ECO:0000256" key="9">
    <source>
        <dbReference type="ARBA" id="ARBA00022741"/>
    </source>
</evidence>
<evidence type="ECO:0000256" key="3">
    <source>
        <dbReference type="ARBA" id="ARBA00012438"/>
    </source>
</evidence>
<dbReference type="Gene3D" id="3.30.450.20">
    <property type="entry name" value="PAS domain"/>
    <property type="match status" value="1"/>
</dbReference>
<name>J0QYE7_9HYPH</name>
<dbReference type="eggNOG" id="COG5002">
    <property type="taxonomic scope" value="Bacteria"/>
</dbReference>
<evidence type="ECO:0000313" key="17">
    <source>
        <dbReference type="EMBL" id="EJF91136.1"/>
    </source>
</evidence>
<evidence type="ECO:0000256" key="13">
    <source>
        <dbReference type="ARBA" id="ARBA00023012"/>
    </source>
</evidence>
<evidence type="ECO:0000256" key="11">
    <source>
        <dbReference type="ARBA" id="ARBA00022840"/>
    </source>
</evidence>
<dbReference type="AlphaFoldDB" id="J0QYE7"/>
<sequence>MQIRMQSLFLIHGIIAFFAVLFLPKALAAIIVVLLFFVIFWLSKKNNEQKNYDKNTQTIMRNTIRMPEDVDIYNLLDALPDSLFLLDNKNDIVFLNQTASKTFSRVVNGQNYITRFRAPELVNAVRRCQQMHQSVTVEYLDKKNNETFFIVLFVPLGGGQTLCLFRDRTETRRLERMRTDFIANASHELRTPLTSLRGFIETIRGPAKDDADTRDKFLTIMQDQAERMSRLIDDLLSLSRLEMKTGLDIQETVNFNLVLTHVVETLTPLAKQMGVVLALDLPSKTLFVQGRRDDLIQLFQNLIENACKYGQQGGKVDISVVDHKVNVELTVRDYGPGISEEHIPRLTERFYRVNAEVSRLHKGTGLGLAIVKHILSLHHGRLIVHSTLGEGSKFKVILPLKEHE</sequence>
<keyword evidence="18" id="KW-1185">Reference proteome</keyword>
<dbReference type="InterPro" id="IPR003594">
    <property type="entry name" value="HATPase_dom"/>
</dbReference>
<evidence type="ECO:0000256" key="7">
    <source>
        <dbReference type="ARBA" id="ARBA00022679"/>
    </source>
</evidence>
<dbReference type="InterPro" id="IPR050351">
    <property type="entry name" value="BphY/WalK/GraS-like"/>
</dbReference>
<evidence type="ECO:0000256" key="15">
    <source>
        <dbReference type="SAM" id="Phobius"/>
    </source>
</evidence>
<dbReference type="GO" id="GO:0005886">
    <property type="term" value="C:plasma membrane"/>
    <property type="evidence" value="ECO:0007669"/>
    <property type="project" value="UniProtKB-SubCell"/>
</dbReference>
<protein>
    <recommendedName>
        <fullName evidence="3">histidine kinase</fullName>
        <ecNumber evidence="3">2.7.13.3</ecNumber>
    </recommendedName>
</protein>
<dbReference type="PRINTS" id="PR00344">
    <property type="entry name" value="BCTRLSENSOR"/>
</dbReference>
<gene>
    <name evidence="17" type="ORF">ME5_00468</name>
</gene>
<dbReference type="Gene3D" id="1.10.287.130">
    <property type="match status" value="1"/>
</dbReference>
<dbReference type="STRING" id="1094558.ME5_00468"/>
<keyword evidence="6" id="KW-0597">Phosphoprotein</keyword>
<proteinExistence type="predicted"/>
<comment type="subcellular location">
    <subcellularLocation>
        <location evidence="2">Cell membrane</location>
    </subcellularLocation>
</comment>
<dbReference type="GO" id="GO:0016036">
    <property type="term" value="P:cellular response to phosphate starvation"/>
    <property type="evidence" value="ECO:0007669"/>
    <property type="project" value="TreeGrafter"/>
</dbReference>
<dbReference type="Pfam" id="PF02518">
    <property type="entry name" value="HATPase_c"/>
    <property type="match status" value="1"/>
</dbReference>
<keyword evidence="5" id="KW-1003">Cell membrane</keyword>
<dbReference type="PANTHER" id="PTHR45453">
    <property type="entry name" value="PHOSPHATE REGULON SENSOR PROTEIN PHOR"/>
    <property type="match status" value="1"/>
</dbReference>
<organism evidence="17 18">
    <name type="scientific">Bartonella tamiae Th239</name>
    <dbReference type="NCBI Taxonomy" id="1094558"/>
    <lineage>
        <taxon>Bacteria</taxon>
        <taxon>Pseudomonadati</taxon>
        <taxon>Pseudomonadota</taxon>
        <taxon>Alphaproteobacteria</taxon>
        <taxon>Hyphomicrobiales</taxon>
        <taxon>Bartonellaceae</taxon>
        <taxon>Bartonella</taxon>
    </lineage>
</organism>
<dbReference type="InterPro" id="IPR014310">
    <property type="entry name" value="Sig_transdc_His_kinase_PhoR"/>
</dbReference>
<dbReference type="PANTHER" id="PTHR45453:SF1">
    <property type="entry name" value="PHOSPHATE REGULON SENSOR PROTEIN PHOR"/>
    <property type="match status" value="1"/>
</dbReference>
<dbReference type="InterPro" id="IPR036890">
    <property type="entry name" value="HATPase_C_sf"/>
</dbReference>
<dbReference type="HOGENOM" id="CLU_000445_89_2_5"/>
<dbReference type="GO" id="GO:0005524">
    <property type="term" value="F:ATP binding"/>
    <property type="evidence" value="ECO:0007669"/>
    <property type="project" value="UniProtKB-KW"/>
</dbReference>
<dbReference type="EC" id="2.7.13.3" evidence="3"/>
<dbReference type="NCBIfam" id="TIGR02966">
    <property type="entry name" value="phoR_proteo"/>
    <property type="match status" value="1"/>
</dbReference>
<dbReference type="CDD" id="cd00075">
    <property type="entry name" value="HATPase"/>
    <property type="match status" value="1"/>
</dbReference>
<dbReference type="InterPro" id="IPR005467">
    <property type="entry name" value="His_kinase_dom"/>
</dbReference>
<dbReference type="PROSITE" id="PS50109">
    <property type="entry name" value="HIS_KIN"/>
    <property type="match status" value="1"/>
</dbReference>
<dbReference type="SUPFAM" id="SSF55874">
    <property type="entry name" value="ATPase domain of HSP90 chaperone/DNA topoisomerase II/histidine kinase"/>
    <property type="match status" value="1"/>
</dbReference>
<dbReference type="SMART" id="SM00387">
    <property type="entry name" value="HATPase_c"/>
    <property type="match status" value="1"/>
</dbReference>
<evidence type="ECO:0000259" key="16">
    <source>
        <dbReference type="PROSITE" id="PS50109"/>
    </source>
</evidence>
<keyword evidence="12 15" id="KW-1133">Transmembrane helix</keyword>